<dbReference type="STRING" id="1109443.G4T720"/>
<reference evidence="2 3" key="1">
    <citation type="journal article" date="2011" name="PLoS Pathog.">
        <title>Endophytic Life Strategies Decoded by Genome and Transcriptome Analyses of the Mutualistic Root Symbiont Piriformospora indica.</title>
        <authorList>
            <person name="Zuccaro A."/>
            <person name="Lahrmann U."/>
            <person name="Guldener U."/>
            <person name="Langen G."/>
            <person name="Pfiffi S."/>
            <person name="Biedenkopf D."/>
            <person name="Wong P."/>
            <person name="Samans B."/>
            <person name="Grimm C."/>
            <person name="Basiewicz M."/>
            <person name="Murat C."/>
            <person name="Martin F."/>
            <person name="Kogel K.H."/>
        </authorList>
    </citation>
    <scope>NUCLEOTIDE SEQUENCE [LARGE SCALE GENOMIC DNA]</scope>
    <source>
        <strain evidence="2 3">DSM 11827</strain>
    </source>
</reference>
<protein>
    <submittedName>
        <fullName evidence="2">Uncharacterized protein</fullName>
    </submittedName>
</protein>
<feature type="compositionally biased region" description="Polar residues" evidence="1">
    <location>
        <begin position="500"/>
        <end position="529"/>
    </location>
</feature>
<dbReference type="OrthoDB" id="2148418at2759"/>
<feature type="region of interest" description="Disordered" evidence="1">
    <location>
        <begin position="423"/>
        <end position="442"/>
    </location>
</feature>
<dbReference type="HOGENOM" id="CLU_325438_0_0_1"/>
<evidence type="ECO:0000313" key="3">
    <source>
        <dbReference type="Proteomes" id="UP000007148"/>
    </source>
</evidence>
<evidence type="ECO:0000256" key="1">
    <source>
        <dbReference type="SAM" id="MobiDB-lite"/>
    </source>
</evidence>
<accession>G4T720</accession>
<evidence type="ECO:0000313" key="2">
    <source>
        <dbReference type="EMBL" id="CCA67109.1"/>
    </source>
</evidence>
<dbReference type="InParanoid" id="G4T720"/>
<feature type="region of interest" description="Disordered" evidence="1">
    <location>
        <begin position="62"/>
        <end position="150"/>
    </location>
</feature>
<sequence length="886" mass="96042">MESTPVISSSQELGVNEAGTPQTPVAWSSSDPTNSPTRDSVMSDDTISASINDVEMILNHDTDFDLASPTPGTPLGRTPGRGLVTDVANRPSTPAWEQGTPQQIMTLPGKGTDTEESPISVTEPLKPTLAFTPRRSPRISTPFQNKPEFNTPKQTLLRTSITPTETAPVNSVPPRLQFTPMKSGSTYIFSTPLPSPSIFLSRSSSPFRTQPVTATKDITEEAMTSNLAIETHSTFAAEPNPTGIHTSLNSEPRVESSEASKEGVDMELDEEPTMSTSATNIQLQSQPLLSTAESSSLFASPIPALSQPILSPVRLQTVPFSAPTAPGETPQPSLLRLTSLSPTQTFLLDRLSNGTYTEPQSKVLTFETPKGEKTPSEGSGDDIQEENDSDAGSMEMRIMTPTQRADRNAAVMTMLAIRSPARTPTRPRLNFQSTGSPNNQDSLAPLVVPLSPSRLPFPITPQPSASAHLSRTLVPNPTTPSRLPVPVFANKHQYFIEKSPCTSTDNPSVSTLSTAPIISQGRTQSTLRGASTGVASKIPRPGSSKPYARPISRLPKPKALTKNAVISPPPLPAPTAPKVLQPPPPPPISPIKTRRGRAAANQQAQGASLQRATDELPPDAVILRPPQPRIRTRPDSLIEDPMDTTVESRARSPPTSVPVITPPPPPKERLKPPSKDLSSEAARNGTTIPEFAATAPSLGIFPVTSRVKGRGRTMTRPMMMPLDPTSLRNLTNANTLRNQQYICSTVETQIVMREGKRPASPTTRVKTLLDKKKTEQEKERGERAARRTAKQEPVEPSDTEGEAKKHPRAAGDDEEYKTPTKPRQESEGMDLDGHDQLRIKKRVKWSTNLLQRFEMDANNFEGIRKRAELSKSVAPREKITHYSGVT</sequence>
<comment type="caution">
    <text evidence="2">The sequence shown here is derived from an EMBL/GenBank/DDBJ whole genome shotgun (WGS) entry which is preliminary data.</text>
</comment>
<dbReference type="AlphaFoldDB" id="G4T720"/>
<feature type="compositionally biased region" description="Basic and acidic residues" evidence="1">
    <location>
        <begin position="767"/>
        <end position="793"/>
    </location>
</feature>
<keyword evidence="3" id="KW-1185">Reference proteome</keyword>
<organism evidence="2 3">
    <name type="scientific">Serendipita indica (strain DSM 11827)</name>
    <name type="common">Root endophyte fungus</name>
    <name type="synonym">Piriformospora indica</name>
    <dbReference type="NCBI Taxonomy" id="1109443"/>
    <lineage>
        <taxon>Eukaryota</taxon>
        <taxon>Fungi</taxon>
        <taxon>Dikarya</taxon>
        <taxon>Basidiomycota</taxon>
        <taxon>Agaricomycotina</taxon>
        <taxon>Agaricomycetes</taxon>
        <taxon>Sebacinales</taxon>
        <taxon>Serendipitaceae</taxon>
        <taxon>Serendipita</taxon>
    </lineage>
</organism>
<feature type="compositionally biased region" description="Polar residues" evidence="1">
    <location>
        <begin position="138"/>
        <end position="150"/>
    </location>
</feature>
<name>G4T720_SERID</name>
<feature type="compositionally biased region" description="Basic and acidic residues" evidence="1">
    <location>
        <begin position="816"/>
        <end position="835"/>
    </location>
</feature>
<feature type="compositionally biased region" description="Low complexity" evidence="1">
    <location>
        <begin position="598"/>
        <end position="607"/>
    </location>
</feature>
<feature type="compositionally biased region" description="Low complexity" evidence="1">
    <location>
        <begin position="69"/>
        <end position="83"/>
    </location>
</feature>
<dbReference type="OMA" id="NLAIETH"/>
<feature type="region of interest" description="Disordered" evidence="1">
    <location>
        <begin position="499"/>
        <end position="682"/>
    </location>
</feature>
<gene>
    <name evidence="2" type="ORF">PIIN_00943</name>
</gene>
<proteinExistence type="predicted"/>
<feature type="compositionally biased region" description="Basic and acidic residues" evidence="1">
    <location>
        <begin position="252"/>
        <end position="264"/>
    </location>
</feature>
<dbReference type="Proteomes" id="UP000007148">
    <property type="component" value="Unassembled WGS sequence"/>
</dbReference>
<feature type="region of interest" description="Disordered" evidence="1">
    <location>
        <begin position="235"/>
        <end position="264"/>
    </location>
</feature>
<feature type="region of interest" description="Disordered" evidence="1">
    <location>
        <begin position="753"/>
        <end position="835"/>
    </location>
</feature>
<feature type="compositionally biased region" description="Polar residues" evidence="1">
    <location>
        <begin position="430"/>
        <end position="441"/>
    </location>
</feature>
<feature type="compositionally biased region" description="Basic and acidic residues" evidence="1">
    <location>
        <begin position="666"/>
        <end position="678"/>
    </location>
</feature>
<feature type="region of interest" description="Disordered" evidence="1">
    <location>
        <begin position="1"/>
        <end position="47"/>
    </location>
</feature>
<feature type="region of interest" description="Disordered" evidence="1">
    <location>
        <begin position="362"/>
        <end position="392"/>
    </location>
</feature>
<feature type="compositionally biased region" description="Acidic residues" evidence="1">
    <location>
        <begin position="379"/>
        <end position="389"/>
    </location>
</feature>
<feature type="compositionally biased region" description="Pro residues" evidence="1">
    <location>
        <begin position="567"/>
        <end position="589"/>
    </location>
</feature>
<dbReference type="EMBL" id="CAFZ01000009">
    <property type="protein sequence ID" value="CCA67109.1"/>
    <property type="molecule type" value="Genomic_DNA"/>
</dbReference>